<sequence>MVKDTSAKKLIRESWIGQAERYEMAGAAAKRLEDELALVPERIQKPLTERMAQVHENDKLISRQRTRIKSQVKGLQRNVKSWDNLANTALSRVKHTGDVQNWAEMIDSDLRVLERTVALKNSSS</sequence>
<dbReference type="Proteomes" id="UP000761534">
    <property type="component" value="Unassembled WGS sequence"/>
</dbReference>
<accession>A0A642VBN2</accession>
<gene>
    <name evidence="1" type="ORF">TRICI_002446</name>
</gene>
<proteinExistence type="predicted"/>
<keyword evidence="2" id="KW-1185">Reference proteome</keyword>
<protein>
    <submittedName>
        <fullName evidence="1">Uncharacterized protein</fullName>
    </submittedName>
</protein>
<reference evidence="1" key="1">
    <citation type="journal article" date="2019" name="G3 (Bethesda)">
        <title>Genome Assemblies of Two Rare Opportunistic Yeast Pathogens: Diutina rugosa (syn. Candida rugosa) and Trichomonascus ciferrii (syn. Candida ciferrii).</title>
        <authorList>
            <person name="Mixao V."/>
            <person name="Saus E."/>
            <person name="Hansen A.P."/>
            <person name="Lass-Florl C."/>
            <person name="Gabaldon T."/>
        </authorList>
    </citation>
    <scope>NUCLEOTIDE SEQUENCE</scope>
    <source>
        <strain evidence="1">CBS 4856</strain>
    </source>
</reference>
<evidence type="ECO:0000313" key="1">
    <source>
        <dbReference type="EMBL" id="KAA8915413.1"/>
    </source>
</evidence>
<evidence type="ECO:0000313" key="2">
    <source>
        <dbReference type="Proteomes" id="UP000761534"/>
    </source>
</evidence>
<dbReference type="Pfam" id="PF06320">
    <property type="entry name" value="GCN5L1"/>
    <property type="match status" value="1"/>
</dbReference>
<organism evidence="1 2">
    <name type="scientific">Trichomonascus ciferrii</name>
    <dbReference type="NCBI Taxonomy" id="44093"/>
    <lineage>
        <taxon>Eukaryota</taxon>
        <taxon>Fungi</taxon>
        <taxon>Dikarya</taxon>
        <taxon>Ascomycota</taxon>
        <taxon>Saccharomycotina</taxon>
        <taxon>Dipodascomycetes</taxon>
        <taxon>Dipodascales</taxon>
        <taxon>Trichomonascaceae</taxon>
        <taxon>Trichomonascus</taxon>
        <taxon>Trichomonascus ciferrii complex</taxon>
    </lineage>
</organism>
<dbReference type="OrthoDB" id="20018at2759"/>
<dbReference type="AlphaFoldDB" id="A0A642VBN2"/>
<name>A0A642VBN2_9ASCO</name>
<comment type="caution">
    <text evidence="1">The sequence shown here is derived from an EMBL/GenBank/DDBJ whole genome shotgun (WGS) entry which is preliminary data.</text>
</comment>
<dbReference type="VEuPathDB" id="FungiDB:TRICI_002446"/>
<dbReference type="EMBL" id="SWFS01000165">
    <property type="protein sequence ID" value="KAA8915413.1"/>
    <property type="molecule type" value="Genomic_DNA"/>
</dbReference>